<dbReference type="PANTHER" id="PTHR43105">
    <property type="entry name" value="RESPIRATORY NITRATE REDUCTASE"/>
    <property type="match status" value="1"/>
</dbReference>
<dbReference type="Pfam" id="PF01568">
    <property type="entry name" value="Molydop_binding"/>
    <property type="match status" value="1"/>
</dbReference>
<dbReference type="Pfam" id="PF00384">
    <property type="entry name" value="Molybdopterin"/>
    <property type="match status" value="1"/>
</dbReference>
<protein>
    <submittedName>
        <fullName evidence="6">Unannotated protein</fullName>
    </submittedName>
</protein>
<dbReference type="GO" id="GO:0016020">
    <property type="term" value="C:membrane"/>
    <property type="evidence" value="ECO:0007669"/>
    <property type="project" value="TreeGrafter"/>
</dbReference>
<evidence type="ECO:0000256" key="2">
    <source>
        <dbReference type="ARBA" id="ARBA00023004"/>
    </source>
</evidence>
<name>A0A6J7RUA0_9ZZZZ</name>
<dbReference type="GO" id="GO:0051536">
    <property type="term" value="F:iron-sulfur cluster binding"/>
    <property type="evidence" value="ECO:0007669"/>
    <property type="project" value="UniProtKB-KW"/>
</dbReference>
<keyword evidence="3" id="KW-0411">Iron-sulfur</keyword>
<feature type="domain" description="Molybdopterin dinucleotide-binding" evidence="5">
    <location>
        <begin position="114"/>
        <end position="200"/>
    </location>
</feature>
<keyword evidence="2" id="KW-0408">Iron</keyword>
<dbReference type="GO" id="GO:0046872">
    <property type="term" value="F:metal ion binding"/>
    <property type="evidence" value="ECO:0007669"/>
    <property type="project" value="UniProtKB-KW"/>
</dbReference>
<sequence>MLLPAAAFGEKDGTTTNLEGRVTQLNRKVNVHGTARPDWMIALELADYLGHDLGVGSVQEVHQKLVSKVSAFADATRAALAINPDGILLRRSTSHGSATSIPVSPDRPGFGYRLVVSRKLYDNGSNVAHSESLAPLATGSSLHMHPLDLDRLGASVGAQVKVSSDRTSIVMPIVADESVTRGTVWAAWAQSGSNIGELIDSSRLVNDVKVETL</sequence>
<evidence type="ECO:0000256" key="1">
    <source>
        <dbReference type="ARBA" id="ARBA00022723"/>
    </source>
</evidence>
<reference evidence="6" key="1">
    <citation type="submission" date="2020-05" db="EMBL/GenBank/DDBJ databases">
        <authorList>
            <person name="Chiriac C."/>
            <person name="Salcher M."/>
            <person name="Ghai R."/>
            <person name="Kavagutti S V."/>
        </authorList>
    </citation>
    <scope>NUCLEOTIDE SEQUENCE</scope>
</reference>
<dbReference type="GO" id="GO:0043546">
    <property type="term" value="F:molybdopterin cofactor binding"/>
    <property type="evidence" value="ECO:0007669"/>
    <property type="project" value="InterPro"/>
</dbReference>
<dbReference type="PANTHER" id="PTHR43105:SF10">
    <property type="entry name" value="NADH-QUINONE OXIDOREDUCTASE SUBUNIT G"/>
    <property type="match status" value="1"/>
</dbReference>
<proteinExistence type="predicted"/>
<dbReference type="Gene3D" id="2.40.40.20">
    <property type="match status" value="1"/>
</dbReference>
<dbReference type="Gene3D" id="3.40.50.740">
    <property type="match status" value="1"/>
</dbReference>
<organism evidence="6">
    <name type="scientific">freshwater metagenome</name>
    <dbReference type="NCBI Taxonomy" id="449393"/>
    <lineage>
        <taxon>unclassified sequences</taxon>
        <taxon>metagenomes</taxon>
        <taxon>ecological metagenomes</taxon>
    </lineage>
</organism>
<dbReference type="InterPro" id="IPR009010">
    <property type="entry name" value="Asp_de-COase-like_dom_sf"/>
</dbReference>
<feature type="domain" description="Molybdopterin oxidoreductase" evidence="4">
    <location>
        <begin position="2"/>
        <end position="47"/>
    </location>
</feature>
<evidence type="ECO:0000256" key="3">
    <source>
        <dbReference type="ARBA" id="ARBA00023014"/>
    </source>
</evidence>
<dbReference type="SUPFAM" id="SSF50692">
    <property type="entry name" value="ADC-like"/>
    <property type="match status" value="1"/>
</dbReference>
<dbReference type="EMBL" id="CAFBPS010000081">
    <property type="protein sequence ID" value="CAB5032000.1"/>
    <property type="molecule type" value="Genomic_DNA"/>
</dbReference>
<evidence type="ECO:0000259" key="4">
    <source>
        <dbReference type="Pfam" id="PF00384"/>
    </source>
</evidence>
<evidence type="ECO:0000259" key="5">
    <source>
        <dbReference type="Pfam" id="PF01568"/>
    </source>
</evidence>
<dbReference type="InterPro" id="IPR006657">
    <property type="entry name" value="MoPterin_dinucl-bd_dom"/>
</dbReference>
<dbReference type="SUPFAM" id="SSF53706">
    <property type="entry name" value="Formate dehydrogenase/DMSO reductase, domains 1-3"/>
    <property type="match status" value="1"/>
</dbReference>
<keyword evidence="1" id="KW-0479">Metal-binding</keyword>
<gene>
    <name evidence="6" type="ORF">UFOPK4134_01088</name>
</gene>
<dbReference type="InterPro" id="IPR006656">
    <property type="entry name" value="Mopterin_OxRdtase"/>
</dbReference>
<dbReference type="GO" id="GO:0016491">
    <property type="term" value="F:oxidoreductase activity"/>
    <property type="evidence" value="ECO:0007669"/>
    <property type="project" value="InterPro"/>
</dbReference>
<evidence type="ECO:0000313" key="6">
    <source>
        <dbReference type="EMBL" id="CAB5032000.1"/>
    </source>
</evidence>
<dbReference type="AlphaFoldDB" id="A0A6J7RUA0"/>
<accession>A0A6J7RUA0</accession>
<dbReference type="InterPro" id="IPR050123">
    <property type="entry name" value="Prok_molybdopt-oxidoreductase"/>
</dbReference>